<evidence type="ECO:0000313" key="3">
    <source>
        <dbReference type="Proteomes" id="UP000654345"/>
    </source>
</evidence>
<feature type="domain" description="Knr4/Smi1-like" evidence="1">
    <location>
        <begin position="29"/>
        <end position="155"/>
    </location>
</feature>
<dbReference type="SMART" id="SM00860">
    <property type="entry name" value="SMI1_KNR4"/>
    <property type="match status" value="1"/>
</dbReference>
<protein>
    <recommendedName>
        <fullName evidence="1">Knr4/Smi1-like domain-containing protein</fullName>
    </recommendedName>
</protein>
<dbReference type="Proteomes" id="UP000654345">
    <property type="component" value="Unassembled WGS sequence"/>
</dbReference>
<dbReference type="EMBL" id="BNJG01000002">
    <property type="protein sequence ID" value="GHO57476.1"/>
    <property type="molecule type" value="Genomic_DNA"/>
</dbReference>
<evidence type="ECO:0000313" key="2">
    <source>
        <dbReference type="EMBL" id="GHO57476.1"/>
    </source>
</evidence>
<evidence type="ECO:0000259" key="1">
    <source>
        <dbReference type="SMART" id="SM00860"/>
    </source>
</evidence>
<keyword evidence="3" id="KW-1185">Reference proteome</keyword>
<gene>
    <name evidence="2" type="ORF">KSB_59510</name>
</gene>
<name>A0ABQ3UXA3_9CHLR</name>
<organism evidence="2 3">
    <name type="scientific">Ktedonobacter robiniae</name>
    <dbReference type="NCBI Taxonomy" id="2778365"/>
    <lineage>
        <taxon>Bacteria</taxon>
        <taxon>Bacillati</taxon>
        <taxon>Chloroflexota</taxon>
        <taxon>Ktedonobacteria</taxon>
        <taxon>Ktedonobacterales</taxon>
        <taxon>Ktedonobacteraceae</taxon>
        <taxon>Ktedonobacter</taxon>
    </lineage>
</organism>
<dbReference type="Gene3D" id="3.40.1580.10">
    <property type="entry name" value="SMI1/KNR4-like"/>
    <property type="match status" value="1"/>
</dbReference>
<sequence length="175" mass="20449">MRDPLDVIDHFLDQTRDAAIQSGWIGSPGTTEAQLLAAEQRLGRRLPPSYRKFLQLTNGWPCGLTEPLLPIEQVDLFQVKEPDYARDWIEDWEWEMFDLSEADHRVYGKQQDPSYFHSAYLQTALQISEQQDGYVYLLNPEVVTPEGEWEAWILGSKILGAQRWPSFWEMVQEEF</sequence>
<dbReference type="SUPFAM" id="SSF160631">
    <property type="entry name" value="SMI1/KNR4-like"/>
    <property type="match status" value="1"/>
</dbReference>
<reference evidence="2 3" key="1">
    <citation type="journal article" date="2021" name="Int. J. Syst. Evol. Microbiol.">
        <title>Reticulibacter mediterranei gen. nov., sp. nov., within the new family Reticulibacteraceae fam. nov., and Ktedonospora formicarum gen. nov., sp. nov., Ktedonobacter robiniae sp. nov., Dictyobacter formicarum sp. nov. and Dictyobacter arantiisoli sp. nov., belonging to the class Ktedonobacteria.</title>
        <authorList>
            <person name="Yabe S."/>
            <person name="Zheng Y."/>
            <person name="Wang C.M."/>
            <person name="Sakai Y."/>
            <person name="Abe K."/>
            <person name="Yokota A."/>
            <person name="Donadio S."/>
            <person name="Cavaletti L."/>
            <person name="Monciardini P."/>
        </authorList>
    </citation>
    <scope>NUCLEOTIDE SEQUENCE [LARGE SCALE GENOMIC DNA]</scope>
    <source>
        <strain evidence="2 3">SOSP1-30</strain>
    </source>
</reference>
<accession>A0ABQ3UXA3</accession>
<comment type="caution">
    <text evidence="2">The sequence shown here is derived from an EMBL/GenBank/DDBJ whole genome shotgun (WGS) entry which is preliminary data.</text>
</comment>
<dbReference type="RefSeq" id="WP_201373878.1">
    <property type="nucleotide sequence ID" value="NZ_BNJG01000002.1"/>
</dbReference>
<dbReference type="Pfam" id="PF09346">
    <property type="entry name" value="SMI1_KNR4"/>
    <property type="match status" value="1"/>
</dbReference>
<dbReference type="InterPro" id="IPR018958">
    <property type="entry name" value="Knr4/Smi1-like_dom"/>
</dbReference>
<proteinExistence type="predicted"/>
<dbReference type="InterPro" id="IPR037883">
    <property type="entry name" value="Knr4/Smi1-like_sf"/>
</dbReference>